<feature type="transmembrane region" description="Helical" evidence="1">
    <location>
        <begin position="63"/>
        <end position="81"/>
    </location>
</feature>
<evidence type="ECO:0000313" key="2">
    <source>
        <dbReference type="EMBL" id="SHN06083.1"/>
    </source>
</evidence>
<accession>A0A1M7NPU9</accession>
<evidence type="ECO:0000313" key="3">
    <source>
        <dbReference type="Proteomes" id="UP000184339"/>
    </source>
</evidence>
<sequence length="107" mass="11968">MTSTEKTAQEYQAQALLAQLNRTERAKAILKKTDSRLPFYLLVLLGTGVCNFLINSAAYTAPLSVRVLIVTAFITAAIGAVENFMMRRKLDAAIELLLIQEQRHTRE</sequence>
<keyword evidence="1" id="KW-0472">Membrane</keyword>
<evidence type="ECO:0000256" key="1">
    <source>
        <dbReference type="SAM" id="Phobius"/>
    </source>
</evidence>
<proteinExistence type="predicted"/>
<dbReference type="Proteomes" id="UP000184339">
    <property type="component" value="Unassembled WGS sequence"/>
</dbReference>
<reference evidence="3" key="1">
    <citation type="submission" date="2016-11" db="EMBL/GenBank/DDBJ databases">
        <authorList>
            <person name="Varghese N."/>
            <person name="Submissions S."/>
        </authorList>
    </citation>
    <scope>NUCLEOTIDE SEQUENCE [LARGE SCALE GENOMIC DNA]</scope>
    <source>
        <strain evidence="3">Sac-22</strain>
    </source>
</reference>
<keyword evidence="1" id="KW-1133">Transmembrane helix</keyword>
<dbReference type="AlphaFoldDB" id="A0A1M7NPU9"/>
<keyword evidence="3" id="KW-1185">Reference proteome</keyword>
<keyword evidence="1" id="KW-0812">Transmembrane</keyword>
<evidence type="ECO:0008006" key="4">
    <source>
        <dbReference type="Google" id="ProtNLM"/>
    </source>
</evidence>
<organism evidence="2 3">
    <name type="scientific">Duganella sacchari</name>
    <dbReference type="NCBI Taxonomy" id="551987"/>
    <lineage>
        <taxon>Bacteria</taxon>
        <taxon>Pseudomonadati</taxon>
        <taxon>Pseudomonadota</taxon>
        <taxon>Betaproteobacteria</taxon>
        <taxon>Burkholderiales</taxon>
        <taxon>Oxalobacteraceae</taxon>
        <taxon>Telluria group</taxon>
        <taxon>Duganella</taxon>
    </lineage>
</organism>
<dbReference type="EMBL" id="FRCX01000004">
    <property type="protein sequence ID" value="SHN06083.1"/>
    <property type="molecule type" value="Genomic_DNA"/>
</dbReference>
<dbReference type="RefSeq" id="WP_072783896.1">
    <property type="nucleotide sequence ID" value="NZ_FRCX01000004.1"/>
</dbReference>
<protein>
    <recommendedName>
        <fullName evidence="4">DUF4231 domain-containing protein</fullName>
    </recommendedName>
</protein>
<name>A0A1M7NPU9_9BURK</name>
<dbReference type="STRING" id="551987.SAMN05192549_104110"/>
<feature type="transmembrane region" description="Helical" evidence="1">
    <location>
        <begin position="37"/>
        <end position="57"/>
    </location>
</feature>
<gene>
    <name evidence="2" type="ORF">SAMN05192549_104110</name>
</gene>